<evidence type="ECO:0000256" key="1">
    <source>
        <dbReference type="ARBA" id="ARBA00009437"/>
    </source>
</evidence>
<evidence type="ECO:0000256" key="5">
    <source>
        <dbReference type="SAM" id="Phobius"/>
    </source>
</evidence>
<dbReference type="Pfam" id="PF03466">
    <property type="entry name" value="LysR_substrate"/>
    <property type="match status" value="1"/>
</dbReference>
<comment type="caution">
    <text evidence="7">The sequence shown here is derived from an EMBL/GenBank/DDBJ whole genome shotgun (WGS) entry which is preliminary data.</text>
</comment>
<dbReference type="Proteomes" id="UP001149822">
    <property type="component" value="Unassembled WGS sequence"/>
</dbReference>
<keyword evidence="5" id="KW-1133">Transmembrane helix</keyword>
<keyword evidence="2" id="KW-0805">Transcription regulation</keyword>
<sequence>MDNRLADMEVFTRVVATGSFSAAARQLGQTPSAVSRAITRLEERLRVRLLVRSTRSLTPTAEGEAYLAEARTLLDQLEDLESRIGQRARTPRGLLRVSVTVGFGAMVLVPLVPRFLETYPEVELDLTLSDAVVDLWQERTDVALRSGRLKSSALKARRIATMRRVVVASPDYLARRGIPRVPADLEAHACLRYNFMGHEWPFHDPRSGDRILQPVRGPLSASDGTILRQACLAGLGLMWSGDAVVAQDIAAGRLVEVLPDFAEPEPETIHAVFAGHPHLAVRIKAFIDFVHASVG</sequence>
<keyword evidence="3" id="KW-0238">DNA-binding</keyword>
<dbReference type="InterPro" id="IPR036390">
    <property type="entry name" value="WH_DNA-bd_sf"/>
</dbReference>
<protein>
    <submittedName>
        <fullName evidence="7">LysR family transcriptional regulator</fullName>
    </submittedName>
</protein>
<keyword evidence="5" id="KW-0472">Membrane</keyword>
<dbReference type="InterPro" id="IPR000847">
    <property type="entry name" value="LysR_HTH_N"/>
</dbReference>
<dbReference type="Pfam" id="PF00126">
    <property type="entry name" value="HTH_1"/>
    <property type="match status" value="1"/>
</dbReference>
<evidence type="ECO:0000313" key="7">
    <source>
        <dbReference type="EMBL" id="MCZ0962661.1"/>
    </source>
</evidence>
<dbReference type="PANTHER" id="PTHR30537:SF5">
    <property type="entry name" value="HTH-TYPE TRANSCRIPTIONAL ACTIVATOR TTDR-RELATED"/>
    <property type="match status" value="1"/>
</dbReference>
<evidence type="ECO:0000313" key="8">
    <source>
        <dbReference type="Proteomes" id="UP001149822"/>
    </source>
</evidence>
<dbReference type="InterPro" id="IPR036388">
    <property type="entry name" value="WH-like_DNA-bd_sf"/>
</dbReference>
<dbReference type="Gene3D" id="1.10.10.10">
    <property type="entry name" value="Winged helix-like DNA-binding domain superfamily/Winged helix DNA-binding domain"/>
    <property type="match status" value="1"/>
</dbReference>
<dbReference type="RefSeq" id="WP_268942706.1">
    <property type="nucleotide sequence ID" value="NZ_JAPTYD010000020.1"/>
</dbReference>
<feature type="transmembrane region" description="Helical" evidence="5">
    <location>
        <begin position="93"/>
        <end position="112"/>
    </location>
</feature>
<reference evidence="7" key="1">
    <citation type="submission" date="2022-12" db="EMBL/GenBank/DDBJ databases">
        <title>Paracoccus sp. EF6 isolated from a lake water.</title>
        <authorList>
            <person name="Liu H."/>
        </authorList>
    </citation>
    <scope>NUCLEOTIDE SEQUENCE</scope>
    <source>
        <strain evidence="7">EF6</strain>
    </source>
</reference>
<keyword evidence="8" id="KW-1185">Reference proteome</keyword>
<gene>
    <name evidence="7" type="ORF">OU682_13645</name>
</gene>
<dbReference type="Gene3D" id="3.40.190.290">
    <property type="match status" value="1"/>
</dbReference>
<feature type="domain" description="HTH lysR-type" evidence="6">
    <location>
        <begin position="1"/>
        <end position="60"/>
    </location>
</feature>
<evidence type="ECO:0000256" key="4">
    <source>
        <dbReference type="ARBA" id="ARBA00023163"/>
    </source>
</evidence>
<dbReference type="EMBL" id="JAPTYD010000020">
    <property type="protein sequence ID" value="MCZ0962661.1"/>
    <property type="molecule type" value="Genomic_DNA"/>
</dbReference>
<evidence type="ECO:0000259" key="6">
    <source>
        <dbReference type="PROSITE" id="PS50931"/>
    </source>
</evidence>
<keyword evidence="5" id="KW-0812">Transmembrane</keyword>
<organism evidence="7 8">
    <name type="scientific">Paracoccus benzoatiresistens</name>
    <dbReference type="NCBI Taxonomy" id="2997341"/>
    <lineage>
        <taxon>Bacteria</taxon>
        <taxon>Pseudomonadati</taxon>
        <taxon>Pseudomonadota</taxon>
        <taxon>Alphaproteobacteria</taxon>
        <taxon>Rhodobacterales</taxon>
        <taxon>Paracoccaceae</taxon>
        <taxon>Paracoccus</taxon>
    </lineage>
</organism>
<dbReference type="PANTHER" id="PTHR30537">
    <property type="entry name" value="HTH-TYPE TRANSCRIPTIONAL REGULATOR"/>
    <property type="match status" value="1"/>
</dbReference>
<proteinExistence type="inferred from homology"/>
<dbReference type="InterPro" id="IPR005119">
    <property type="entry name" value="LysR_subst-bd"/>
</dbReference>
<keyword evidence="4" id="KW-0804">Transcription</keyword>
<dbReference type="SUPFAM" id="SSF46785">
    <property type="entry name" value="Winged helix' DNA-binding domain"/>
    <property type="match status" value="1"/>
</dbReference>
<dbReference type="SUPFAM" id="SSF53850">
    <property type="entry name" value="Periplasmic binding protein-like II"/>
    <property type="match status" value="1"/>
</dbReference>
<evidence type="ECO:0000256" key="2">
    <source>
        <dbReference type="ARBA" id="ARBA00023015"/>
    </source>
</evidence>
<evidence type="ECO:0000256" key="3">
    <source>
        <dbReference type="ARBA" id="ARBA00023125"/>
    </source>
</evidence>
<name>A0ABT4J6A9_9RHOB</name>
<dbReference type="InterPro" id="IPR058163">
    <property type="entry name" value="LysR-type_TF_proteobact-type"/>
</dbReference>
<comment type="similarity">
    <text evidence="1">Belongs to the LysR transcriptional regulatory family.</text>
</comment>
<dbReference type="PROSITE" id="PS50931">
    <property type="entry name" value="HTH_LYSR"/>
    <property type="match status" value="1"/>
</dbReference>
<dbReference type="CDD" id="cd08422">
    <property type="entry name" value="PBP2_CrgA_like"/>
    <property type="match status" value="1"/>
</dbReference>
<accession>A0ABT4J6A9</accession>